<dbReference type="SUPFAM" id="SSF53335">
    <property type="entry name" value="S-adenosyl-L-methionine-dependent methyltransferases"/>
    <property type="match status" value="1"/>
</dbReference>
<dbReference type="Gene3D" id="3.40.50.150">
    <property type="entry name" value="Vaccinia Virus protein VP39"/>
    <property type="match status" value="1"/>
</dbReference>
<keyword evidence="4" id="KW-1185">Reference proteome</keyword>
<dbReference type="AlphaFoldDB" id="A0AA40D5X1"/>
<feature type="region of interest" description="Disordered" evidence="1">
    <location>
        <begin position="56"/>
        <end position="77"/>
    </location>
</feature>
<dbReference type="CDD" id="cd02440">
    <property type="entry name" value="AdoMet_MTases"/>
    <property type="match status" value="1"/>
</dbReference>
<proteinExistence type="predicted"/>
<feature type="compositionally biased region" description="Low complexity" evidence="1">
    <location>
        <begin position="58"/>
        <end position="74"/>
    </location>
</feature>
<evidence type="ECO:0000313" key="4">
    <source>
        <dbReference type="Proteomes" id="UP001175001"/>
    </source>
</evidence>
<gene>
    <name evidence="3" type="primary">ybcY</name>
    <name evidence="3" type="ORF">DIS24_g1761</name>
</gene>
<comment type="caution">
    <text evidence="3">The sequence shown here is derived from an EMBL/GenBank/DDBJ whole genome shotgun (WGS) entry which is preliminary data.</text>
</comment>
<protein>
    <recommendedName>
        <fullName evidence="2">Methyltransferase domain-containing protein</fullName>
    </recommendedName>
</protein>
<dbReference type="Proteomes" id="UP001175001">
    <property type="component" value="Unassembled WGS sequence"/>
</dbReference>
<dbReference type="EMBL" id="JAUJDW010000005">
    <property type="protein sequence ID" value="KAK0662842.1"/>
    <property type="molecule type" value="Genomic_DNA"/>
</dbReference>
<feature type="domain" description="Methyltransferase" evidence="2">
    <location>
        <begin position="80"/>
        <end position="173"/>
    </location>
</feature>
<dbReference type="Pfam" id="PF13649">
    <property type="entry name" value="Methyltransf_25"/>
    <property type="match status" value="1"/>
</dbReference>
<dbReference type="InterPro" id="IPR029063">
    <property type="entry name" value="SAM-dependent_MTases_sf"/>
</dbReference>
<evidence type="ECO:0000313" key="3">
    <source>
        <dbReference type="EMBL" id="KAK0662842.1"/>
    </source>
</evidence>
<name>A0AA40D5X1_9PEZI</name>
<reference evidence="3" key="1">
    <citation type="submission" date="2023-06" db="EMBL/GenBank/DDBJ databases">
        <title>Multi-omics analyses reveal the molecular pathogenesis toolkit of Lasiodiplodia hormozganensis, a cross-kingdom pathogen.</title>
        <authorList>
            <person name="Felix C."/>
            <person name="Meneses R."/>
            <person name="Goncalves M.F.M."/>
            <person name="Tilleman L."/>
            <person name="Duarte A.S."/>
            <person name="Jorrin-Novo J.V."/>
            <person name="Van De Peer Y."/>
            <person name="Deforce D."/>
            <person name="Van Nieuwerburgh F."/>
            <person name="Esteves A.C."/>
            <person name="Alves A."/>
        </authorList>
    </citation>
    <scope>NUCLEOTIDE SEQUENCE</scope>
    <source>
        <strain evidence="3">CBS 339.90</strain>
    </source>
</reference>
<sequence>MAKASSTEPDTSAGVAAYSSIFLRYLYDYLVLGLYCSFAWRCPARPTLTNFFNSHVRPSPSSSSPASADPGRTTTTRRRILDIGVGTGYFLEQAPLSGIADVFLVDLNKNCLDRTAPRVRAAHPHVNCVPVQADFLQPGDRLSPEALGGTFDAVSAMLLLHCLPGPPARKAAALVALRHLVEPEDGVLFGATILGDSVGHGVMGRFLMNWHNSAGIFDNRADDAESFVGPLKEAFRDVKWRVEGAMLLFEAKSPIF</sequence>
<dbReference type="InterPro" id="IPR041698">
    <property type="entry name" value="Methyltransf_25"/>
</dbReference>
<organism evidence="3 4">
    <name type="scientific">Lasiodiplodia hormozganensis</name>
    <dbReference type="NCBI Taxonomy" id="869390"/>
    <lineage>
        <taxon>Eukaryota</taxon>
        <taxon>Fungi</taxon>
        <taxon>Dikarya</taxon>
        <taxon>Ascomycota</taxon>
        <taxon>Pezizomycotina</taxon>
        <taxon>Dothideomycetes</taxon>
        <taxon>Dothideomycetes incertae sedis</taxon>
        <taxon>Botryosphaeriales</taxon>
        <taxon>Botryosphaeriaceae</taxon>
        <taxon>Lasiodiplodia</taxon>
    </lineage>
</organism>
<evidence type="ECO:0000259" key="2">
    <source>
        <dbReference type="Pfam" id="PF13649"/>
    </source>
</evidence>
<evidence type="ECO:0000256" key="1">
    <source>
        <dbReference type="SAM" id="MobiDB-lite"/>
    </source>
</evidence>
<accession>A0AA40D5X1</accession>